<accession>A0A0M3JNW5</accession>
<gene>
    <name evidence="1" type="ORF">ASIM_LOCUS9086</name>
</gene>
<dbReference type="AlphaFoldDB" id="A0A0M3JNW5"/>
<evidence type="ECO:0000313" key="1">
    <source>
        <dbReference type="EMBL" id="VDK36697.1"/>
    </source>
</evidence>
<name>A0A0M3JNW5_ANISI</name>
<evidence type="ECO:0000313" key="2">
    <source>
        <dbReference type="Proteomes" id="UP000267096"/>
    </source>
</evidence>
<proteinExistence type="predicted"/>
<sequence length="59" mass="6588">MMLSKIDSRLLAPEAESLCQMGTHDDSEQNEVAEKDKFEDTLISRSVTSFYKCLNGSST</sequence>
<evidence type="ECO:0000313" key="3">
    <source>
        <dbReference type="WBParaSite" id="ASIM_0000935701-mRNA-1"/>
    </source>
</evidence>
<dbReference type="Proteomes" id="UP000267096">
    <property type="component" value="Unassembled WGS sequence"/>
</dbReference>
<dbReference type="WBParaSite" id="ASIM_0000935701-mRNA-1">
    <property type="protein sequence ID" value="ASIM_0000935701-mRNA-1"/>
    <property type="gene ID" value="ASIM_0000935701"/>
</dbReference>
<keyword evidence="2" id="KW-1185">Reference proteome</keyword>
<protein>
    <submittedName>
        <fullName evidence="3">Ovule protein</fullName>
    </submittedName>
</protein>
<dbReference type="OrthoDB" id="5819537at2759"/>
<dbReference type="EMBL" id="UYRR01026636">
    <property type="protein sequence ID" value="VDK36697.1"/>
    <property type="molecule type" value="Genomic_DNA"/>
</dbReference>
<organism evidence="3">
    <name type="scientific">Anisakis simplex</name>
    <name type="common">Herring worm</name>
    <dbReference type="NCBI Taxonomy" id="6269"/>
    <lineage>
        <taxon>Eukaryota</taxon>
        <taxon>Metazoa</taxon>
        <taxon>Ecdysozoa</taxon>
        <taxon>Nematoda</taxon>
        <taxon>Chromadorea</taxon>
        <taxon>Rhabditida</taxon>
        <taxon>Spirurina</taxon>
        <taxon>Ascaridomorpha</taxon>
        <taxon>Ascaridoidea</taxon>
        <taxon>Anisakidae</taxon>
        <taxon>Anisakis</taxon>
        <taxon>Anisakis simplex complex</taxon>
    </lineage>
</organism>
<reference evidence="3" key="1">
    <citation type="submission" date="2017-02" db="UniProtKB">
        <authorList>
            <consortium name="WormBaseParasite"/>
        </authorList>
    </citation>
    <scope>IDENTIFICATION</scope>
</reference>
<reference evidence="1 2" key="2">
    <citation type="submission" date="2018-11" db="EMBL/GenBank/DDBJ databases">
        <authorList>
            <consortium name="Pathogen Informatics"/>
        </authorList>
    </citation>
    <scope>NUCLEOTIDE SEQUENCE [LARGE SCALE GENOMIC DNA]</scope>
</reference>